<evidence type="ECO:0008006" key="4">
    <source>
        <dbReference type="Google" id="ProtNLM"/>
    </source>
</evidence>
<dbReference type="Gene3D" id="2.30.110.50">
    <property type="match status" value="1"/>
</dbReference>
<dbReference type="EMBL" id="JAJNBZ010000009">
    <property type="protein sequence ID" value="MCE5170380.1"/>
    <property type="molecule type" value="Genomic_DNA"/>
</dbReference>
<dbReference type="Pfam" id="PF05954">
    <property type="entry name" value="Phage_GPD"/>
    <property type="match status" value="1"/>
</dbReference>
<evidence type="ECO:0000256" key="1">
    <source>
        <dbReference type="SAM" id="MobiDB-lite"/>
    </source>
</evidence>
<proteinExistence type="predicted"/>
<name>A0ABS8YIJ2_9BACL</name>
<sequence>MSTASKLIGYEHIRLVSPYEIQTLSSVQIEKKVNEHAHLHLTAIIPEEKKDRYIDMSSGSDTIQIQEIDEGNAVKTLFHGVVSDMAVKAVRGVYYLELEGISHTSRMDIKLKTRSFQNRNMLYQELVHHILSEYPGSDYIDLAFDNASLNQFILQYQETDWQFLKRMASRFGAVLIPEAAADSPKFWIGVPDGKADSLTNAHYSVMRTLIDWHNNDVLQETDVTNYSIETERYYSIGDRIAFRDKELTVMESTARFNEGAFIYEYLLRPATGIRQNPMTNPDICGASLEGKIIDVTKDKVQVHLNIDSAQAKQEAYWFPYSSVYTAEGNSGFYCMPQVGDAVQVYFPSRQEEEVVALNSVRRGGQDSPKMANPGVKYWGTNFGKEVKFGSNDLVLTANENHVFVKMDEHEGIEIHSKQAIVFHTEKDLELKLDKKLDIQAREAVYLLCGSSSIVLDGETDIQGTSLRIEGLTKAPVYVKDLEPESGENGEAAEGPKKGLLDKFLDGVQLALDVVGMIPVVGKAASVANAGISAARGDYTRAGLSLAASVPYVGLAATGGKFAPKGMQAIGSGLAQAGEIGLGSNFLIGKVLTAARKMQSNHSQEEMTQRIKNRMRYKTITMFNGQRIYVPLKKGEVVYQPTALDKSLDAAKGAWAGGTEAVKSTLDTAKAVLNDPIGVTANVVTGTAAEAWKWVSNPEKAWDELVAEAEADGRRIQHMIDTEDWNGIAKGVGNSIVSGITDKGIGKVVKLKSGSGGKGNSGKNEKSSNKGTPNAADRKFSEMSTEEQLKISKQYAQKAPVEIPENTNMKAKSMNNGYEQITYNWNDGTYKYEVRWHSRTPGAPVDQGNTWVIQRTIPGSGGKKPQSFFKIGENEWVEGYKWYDAIAARKAGTATPEQVRILDQGHWKE</sequence>
<comment type="caution">
    <text evidence="2">The sequence shown here is derived from an EMBL/GenBank/DDBJ whole genome shotgun (WGS) entry which is preliminary data.</text>
</comment>
<dbReference type="RefSeq" id="WP_233697122.1">
    <property type="nucleotide sequence ID" value="NZ_JAJNBZ010000009.1"/>
</dbReference>
<dbReference type="Proteomes" id="UP001199916">
    <property type="component" value="Unassembled WGS sequence"/>
</dbReference>
<dbReference type="CDD" id="cd20745">
    <property type="entry name" value="FIX_RhsA_AHH_HNH-like"/>
    <property type="match status" value="1"/>
</dbReference>
<accession>A0ABS8YIJ2</accession>
<dbReference type="Gene3D" id="3.55.50.10">
    <property type="entry name" value="Baseplate protein-like domains"/>
    <property type="match status" value="1"/>
</dbReference>
<keyword evidence="3" id="KW-1185">Reference proteome</keyword>
<dbReference type="SUPFAM" id="SSF69279">
    <property type="entry name" value="Phage tail proteins"/>
    <property type="match status" value="1"/>
</dbReference>
<protein>
    <recommendedName>
        <fullName evidence="4">Gp5/Type VI secretion system Vgr protein OB-fold domain-containing protein</fullName>
    </recommendedName>
</protein>
<evidence type="ECO:0000313" key="2">
    <source>
        <dbReference type="EMBL" id="MCE5170380.1"/>
    </source>
</evidence>
<evidence type="ECO:0000313" key="3">
    <source>
        <dbReference type="Proteomes" id="UP001199916"/>
    </source>
</evidence>
<reference evidence="2 3" key="1">
    <citation type="submission" date="2021-11" db="EMBL/GenBank/DDBJ databases">
        <title>Draft genome sequence of Paenibacillus profundus YoMME, a new Gram-positive bacteria with exoelectrogenic properties.</title>
        <authorList>
            <person name="Hubenova Y."/>
            <person name="Hubenova E."/>
            <person name="Manasiev Y."/>
            <person name="Peykov S."/>
            <person name="Mitov M."/>
        </authorList>
    </citation>
    <scope>NUCLEOTIDE SEQUENCE [LARGE SCALE GENOMIC DNA]</scope>
    <source>
        <strain evidence="2 3">YoMME</strain>
    </source>
</reference>
<gene>
    <name evidence="2" type="ORF">LQV63_13775</name>
</gene>
<organism evidence="2 3">
    <name type="scientific">Paenibacillus profundus</name>
    <dbReference type="NCBI Taxonomy" id="1173085"/>
    <lineage>
        <taxon>Bacteria</taxon>
        <taxon>Bacillati</taxon>
        <taxon>Bacillota</taxon>
        <taxon>Bacilli</taxon>
        <taxon>Bacillales</taxon>
        <taxon>Paenibacillaceae</taxon>
        <taxon>Paenibacillus</taxon>
    </lineage>
</organism>
<feature type="region of interest" description="Disordered" evidence="1">
    <location>
        <begin position="750"/>
        <end position="781"/>
    </location>
</feature>